<evidence type="ECO:0000313" key="6">
    <source>
        <dbReference type="EMBL" id="MDX5894139.1"/>
    </source>
</evidence>
<protein>
    <submittedName>
        <fullName evidence="5">Putative transcriptional regulator containing the HTH domain</fullName>
    </submittedName>
    <submittedName>
        <fullName evidence="6">SMC-Scp complex subunit ScpB</fullName>
    </submittedName>
</protein>
<dbReference type="PANTHER" id="PTHR34298:SF2">
    <property type="entry name" value="SEGREGATION AND CONDENSATION PROTEIN B"/>
    <property type="match status" value="1"/>
</dbReference>
<reference evidence="6" key="2">
    <citation type="submission" date="2023-11" db="EMBL/GenBank/DDBJ databases">
        <title>MicrobeMod: A computational toolkit for identifying prokaryotic methylation and restriction-modification with nanopore sequencing.</title>
        <authorList>
            <person name="Crits-Christoph A."/>
            <person name="Kang S.C."/>
            <person name="Lee H."/>
            <person name="Ostrov N."/>
        </authorList>
    </citation>
    <scope>NUCLEOTIDE SEQUENCE</scope>
    <source>
        <strain evidence="6">ATCC 51242</strain>
    </source>
</reference>
<evidence type="ECO:0000313" key="5">
    <source>
        <dbReference type="EMBL" id="AHY46732.1"/>
    </source>
</evidence>
<dbReference type="InterPro" id="IPR036388">
    <property type="entry name" value="WH-like_DNA-bd_sf"/>
</dbReference>
<dbReference type="STRING" id="42256.RradSPS_1449"/>
<reference evidence="5 7" key="1">
    <citation type="submission" date="2014-03" db="EMBL/GenBank/DDBJ databases">
        <title>Complete genome sequence of the Radio-Resistant Rubrobacter radiotolerans RSPS-4.</title>
        <authorList>
            <person name="Egas C.C."/>
            <person name="Barroso C.C."/>
            <person name="Froufe H.J.C."/>
            <person name="Pacheco J.J."/>
            <person name="Albuquerque L.L."/>
            <person name="da Costa M.M.S."/>
        </authorList>
    </citation>
    <scope>NUCLEOTIDE SEQUENCE [LARGE SCALE GENOMIC DNA]</scope>
    <source>
        <strain evidence="5 7">RSPS-4</strain>
    </source>
</reference>
<proteinExistence type="predicted"/>
<dbReference type="EMBL" id="JAWXXX010000001">
    <property type="protein sequence ID" value="MDX5894139.1"/>
    <property type="molecule type" value="Genomic_DNA"/>
</dbReference>
<dbReference type="InterPro" id="IPR036390">
    <property type="entry name" value="WH_DNA-bd_sf"/>
</dbReference>
<dbReference type="GO" id="GO:0051301">
    <property type="term" value="P:cell division"/>
    <property type="evidence" value="ECO:0007669"/>
    <property type="project" value="UniProtKB-KW"/>
</dbReference>
<evidence type="ECO:0000313" key="7">
    <source>
        <dbReference type="Proteomes" id="UP000025229"/>
    </source>
</evidence>
<evidence type="ECO:0000256" key="4">
    <source>
        <dbReference type="ARBA" id="ARBA00023306"/>
    </source>
</evidence>
<dbReference type="PANTHER" id="PTHR34298">
    <property type="entry name" value="SEGREGATION AND CONDENSATION PROTEIN B"/>
    <property type="match status" value="1"/>
</dbReference>
<keyword evidence="4" id="KW-0131">Cell cycle</keyword>
<organism evidence="5 7">
    <name type="scientific">Rubrobacter radiotolerans</name>
    <name type="common">Arthrobacter radiotolerans</name>
    <dbReference type="NCBI Taxonomy" id="42256"/>
    <lineage>
        <taxon>Bacteria</taxon>
        <taxon>Bacillati</taxon>
        <taxon>Actinomycetota</taxon>
        <taxon>Rubrobacteria</taxon>
        <taxon>Rubrobacterales</taxon>
        <taxon>Rubrobacteraceae</taxon>
        <taxon>Rubrobacter</taxon>
    </lineage>
</organism>
<sequence>MTRTPDTGFPDAAKVEAVLFVSGRPVSLKELAGATDLAEERVAAALAALAERYAGEGSALVVRRVGGGFQLATDPDLAPVVERYRGEARPSPLSGAALEVLSCVLYLGPVTRAQISRVRGVNSDAVVRGMIERGLLVESGRDGEGPGAPSLLDLSEDFFIASGTDSRASFPSLDSLVSEEELSRVRERVLAARGESPGEPVEGP</sequence>
<dbReference type="AlphaFoldDB" id="A0A023X2N5"/>
<dbReference type="Proteomes" id="UP000025229">
    <property type="component" value="Chromosome"/>
</dbReference>
<dbReference type="HOGENOM" id="CLU_045647_5_1_11"/>
<dbReference type="Pfam" id="PF04079">
    <property type="entry name" value="SMC_ScpB"/>
    <property type="match status" value="1"/>
</dbReference>
<dbReference type="GO" id="GO:0051304">
    <property type="term" value="P:chromosome separation"/>
    <property type="evidence" value="ECO:0007669"/>
    <property type="project" value="InterPro"/>
</dbReference>
<dbReference type="KEGG" id="rrd:RradSPS_1449"/>
<gene>
    <name evidence="5" type="ORF">RradSPS_1449</name>
    <name evidence="6" type="ORF">SIL72_08860</name>
</gene>
<dbReference type="PIRSF" id="PIRSF019345">
    <property type="entry name" value="ScpB"/>
    <property type="match status" value="1"/>
</dbReference>
<evidence type="ECO:0000256" key="3">
    <source>
        <dbReference type="ARBA" id="ARBA00022829"/>
    </source>
</evidence>
<accession>A0A023X2N5</accession>
<dbReference type="Gene3D" id="1.10.10.10">
    <property type="entry name" value="Winged helix-like DNA-binding domain superfamily/Winged helix DNA-binding domain"/>
    <property type="match status" value="2"/>
</dbReference>
<keyword evidence="1" id="KW-0963">Cytoplasm</keyword>
<dbReference type="eggNOG" id="COG1386">
    <property type="taxonomic scope" value="Bacteria"/>
</dbReference>
<keyword evidence="2" id="KW-0132">Cell division</keyword>
<evidence type="ECO:0000256" key="2">
    <source>
        <dbReference type="ARBA" id="ARBA00022618"/>
    </source>
</evidence>
<name>A0A023X2N5_RUBRA</name>
<dbReference type="EMBL" id="CP007514">
    <property type="protein sequence ID" value="AHY46732.1"/>
    <property type="molecule type" value="Genomic_DNA"/>
</dbReference>
<dbReference type="SUPFAM" id="SSF46785">
    <property type="entry name" value="Winged helix' DNA-binding domain"/>
    <property type="match status" value="2"/>
</dbReference>
<keyword evidence="3" id="KW-0159">Chromosome partition</keyword>
<dbReference type="RefSeq" id="WP_051589516.1">
    <property type="nucleotide sequence ID" value="NZ_CP007514.1"/>
</dbReference>
<dbReference type="InterPro" id="IPR005234">
    <property type="entry name" value="ScpB_csome_segregation"/>
</dbReference>
<dbReference type="Proteomes" id="UP001281130">
    <property type="component" value="Unassembled WGS sequence"/>
</dbReference>
<evidence type="ECO:0000256" key="1">
    <source>
        <dbReference type="ARBA" id="ARBA00022490"/>
    </source>
</evidence>
<keyword evidence="7" id="KW-1185">Reference proteome</keyword>